<protein>
    <recommendedName>
        <fullName evidence="1">N-acetyltransferase domain-containing protein</fullName>
    </recommendedName>
</protein>
<dbReference type="Gene3D" id="3.40.630.30">
    <property type="match status" value="1"/>
</dbReference>
<sequence length="171" mass="19619">MNSLQNYHIRKAAEKDLPRLLELYAGARTFMALKGNTSQWGNSYPAPEQIEEDIARGNLFAVTLEDREKIVGVFYYAVEIEPTYDYIENGPGWPDNEPYGVIHRMAGSAGMHGLARFCFDYCLKQCNRLRLDTHADNKPMLRAIEDFGFDYCGIIYVKDHSPRKAFALKRD</sequence>
<reference evidence="2 3" key="1">
    <citation type="submission" date="2018-06" db="EMBL/GenBank/DDBJ databases">
        <authorList>
            <consortium name="Pathogen Informatics"/>
            <person name="Doyle S."/>
        </authorList>
    </citation>
    <scope>NUCLEOTIDE SEQUENCE [LARGE SCALE GENOMIC DNA]</scope>
    <source>
        <strain evidence="2 3">NCTC13100</strain>
    </source>
</reference>
<name>A0A379DFS6_9PORP</name>
<evidence type="ECO:0000313" key="3">
    <source>
        <dbReference type="Proteomes" id="UP000254263"/>
    </source>
</evidence>
<gene>
    <name evidence="2" type="ORF">NCTC13100_00363</name>
</gene>
<dbReference type="InterPro" id="IPR000182">
    <property type="entry name" value="GNAT_dom"/>
</dbReference>
<feature type="domain" description="N-acetyltransferase" evidence="1">
    <location>
        <begin position="7"/>
        <end position="171"/>
    </location>
</feature>
<dbReference type="GO" id="GO:0016747">
    <property type="term" value="F:acyltransferase activity, transferring groups other than amino-acyl groups"/>
    <property type="evidence" value="ECO:0007669"/>
    <property type="project" value="InterPro"/>
</dbReference>
<dbReference type="SUPFAM" id="SSF55729">
    <property type="entry name" value="Acyl-CoA N-acyltransferases (Nat)"/>
    <property type="match status" value="1"/>
</dbReference>
<proteinExistence type="predicted"/>
<accession>A0A379DFS6</accession>
<dbReference type="PROSITE" id="PS51186">
    <property type="entry name" value="GNAT"/>
    <property type="match status" value="1"/>
</dbReference>
<organism evidence="2 3">
    <name type="scientific">Porphyromonas macacae</name>
    <dbReference type="NCBI Taxonomy" id="28115"/>
    <lineage>
        <taxon>Bacteria</taxon>
        <taxon>Pseudomonadati</taxon>
        <taxon>Bacteroidota</taxon>
        <taxon>Bacteroidia</taxon>
        <taxon>Bacteroidales</taxon>
        <taxon>Porphyromonadaceae</taxon>
        <taxon>Porphyromonas</taxon>
    </lineage>
</organism>
<evidence type="ECO:0000313" key="2">
    <source>
        <dbReference type="EMBL" id="SUB77248.1"/>
    </source>
</evidence>
<dbReference type="EMBL" id="UGTI01000001">
    <property type="protein sequence ID" value="SUB77248.1"/>
    <property type="molecule type" value="Genomic_DNA"/>
</dbReference>
<dbReference type="InterPro" id="IPR016181">
    <property type="entry name" value="Acyl_CoA_acyltransferase"/>
</dbReference>
<evidence type="ECO:0000259" key="1">
    <source>
        <dbReference type="PROSITE" id="PS51186"/>
    </source>
</evidence>
<dbReference type="AlphaFoldDB" id="A0A379DFS6"/>
<dbReference type="Proteomes" id="UP000254263">
    <property type="component" value="Unassembled WGS sequence"/>
</dbReference>
<dbReference type="RefSeq" id="WP_018359483.1">
    <property type="nucleotide sequence ID" value="NZ_UGTI01000001.1"/>
</dbReference>